<organism evidence="1 2">
    <name type="scientific">Ruficoccus amylovorans</name>
    <dbReference type="NCBI Taxonomy" id="1804625"/>
    <lineage>
        <taxon>Bacteria</taxon>
        <taxon>Pseudomonadati</taxon>
        <taxon>Verrucomicrobiota</taxon>
        <taxon>Opitutia</taxon>
        <taxon>Puniceicoccales</taxon>
        <taxon>Cerasicoccaceae</taxon>
        <taxon>Ruficoccus</taxon>
    </lineage>
</organism>
<dbReference type="AlphaFoldDB" id="A0A842HG73"/>
<evidence type="ECO:0000313" key="2">
    <source>
        <dbReference type="Proteomes" id="UP000546464"/>
    </source>
</evidence>
<proteinExistence type="predicted"/>
<gene>
    <name evidence="1" type="ORF">H5P28_14185</name>
</gene>
<dbReference type="Proteomes" id="UP000546464">
    <property type="component" value="Unassembled WGS sequence"/>
</dbReference>
<reference evidence="1 2" key="1">
    <citation type="submission" date="2020-07" db="EMBL/GenBank/DDBJ databases">
        <authorList>
            <person name="Feng X."/>
        </authorList>
    </citation>
    <scope>NUCLEOTIDE SEQUENCE [LARGE SCALE GENOMIC DNA]</scope>
    <source>
        <strain evidence="1 2">JCM31066</strain>
    </source>
</reference>
<keyword evidence="2" id="KW-1185">Reference proteome</keyword>
<name>A0A842HG73_9BACT</name>
<sequence length="277" mass="31532">MSDFQDAKIPIYLDPKDRTLIDSTSEAPVPDEWYPMNGAADRLLKCQEALKDVEQILETYVAAKAKDKRRRRLRAMFVPLHSLCVNIVEVIDQIQTDKTIHSQIPSDTPATLTRLKSLLVNSVPFDRKGKLGMLRNRVSAHYERKMSPTEMRSLLNSTNTTEIGEWLHKAIAILCDLLKLDAYMWRADGPTDDTVIMMCQEPVISVLGVKDGSIQSLKGAYLRKISPRNFIINDIISVTESSQCLFECHSNYRIEKFVEDGEFHWAKSLSLFGSRPE</sequence>
<comment type="caution">
    <text evidence="1">The sequence shown here is derived from an EMBL/GenBank/DDBJ whole genome shotgun (WGS) entry which is preliminary data.</text>
</comment>
<dbReference type="RefSeq" id="WP_185676362.1">
    <property type="nucleotide sequence ID" value="NZ_JACHVB010000035.1"/>
</dbReference>
<dbReference type="EMBL" id="JACHVB010000035">
    <property type="protein sequence ID" value="MBC2595412.1"/>
    <property type="molecule type" value="Genomic_DNA"/>
</dbReference>
<protein>
    <submittedName>
        <fullName evidence="1">Uncharacterized protein</fullName>
    </submittedName>
</protein>
<accession>A0A842HG73</accession>
<evidence type="ECO:0000313" key="1">
    <source>
        <dbReference type="EMBL" id="MBC2595412.1"/>
    </source>
</evidence>